<dbReference type="InterPro" id="IPR052029">
    <property type="entry name" value="PpiD_chaperone"/>
</dbReference>
<dbReference type="InterPro" id="IPR000297">
    <property type="entry name" value="PPIase_PpiC"/>
</dbReference>
<keyword evidence="3" id="KW-0997">Cell inner membrane</keyword>
<comment type="subcellular location">
    <subcellularLocation>
        <location evidence="1">Cell inner membrane</location>
        <topology evidence="1">Single-pass type II membrane protein</topology>
        <orientation evidence="1">Periplasmic side</orientation>
    </subcellularLocation>
</comment>
<evidence type="ECO:0000313" key="14">
    <source>
        <dbReference type="EMBL" id="SEN87423.1"/>
    </source>
</evidence>
<evidence type="ECO:0000256" key="6">
    <source>
        <dbReference type="ARBA" id="ARBA00023136"/>
    </source>
</evidence>
<evidence type="ECO:0000256" key="1">
    <source>
        <dbReference type="ARBA" id="ARBA00004382"/>
    </source>
</evidence>
<keyword evidence="5" id="KW-1133">Transmembrane helix</keyword>
<accession>A0A1H8K366</accession>
<organism evidence="14 15">
    <name type="scientific">Nitrosospira multiformis</name>
    <dbReference type="NCBI Taxonomy" id="1231"/>
    <lineage>
        <taxon>Bacteria</taxon>
        <taxon>Pseudomonadati</taxon>
        <taxon>Pseudomonadota</taxon>
        <taxon>Betaproteobacteria</taxon>
        <taxon>Nitrosomonadales</taxon>
        <taxon>Nitrosomonadaceae</taxon>
        <taxon>Nitrosospira</taxon>
    </lineage>
</organism>
<evidence type="ECO:0000256" key="9">
    <source>
        <dbReference type="ARBA" id="ARBA00038408"/>
    </source>
</evidence>
<dbReference type="PANTHER" id="PTHR47529:SF1">
    <property type="entry name" value="PERIPLASMIC CHAPERONE PPID"/>
    <property type="match status" value="1"/>
</dbReference>
<dbReference type="Gene3D" id="3.10.50.40">
    <property type="match status" value="1"/>
</dbReference>
<evidence type="ECO:0000256" key="12">
    <source>
        <dbReference type="PROSITE-ProRule" id="PRU00278"/>
    </source>
</evidence>
<dbReference type="GO" id="GO:0005886">
    <property type="term" value="C:plasma membrane"/>
    <property type="evidence" value="ECO:0007669"/>
    <property type="project" value="UniProtKB-SubCell"/>
</dbReference>
<dbReference type="InterPro" id="IPR027304">
    <property type="entry name" value="Trigger_fact/SurA_dom_sf"/>
</dbReference>
<dbReference type="InterPro" id="IPR023058">
    <property type="entry name" value="PPIase_PpiC_CS"/>
</dbReference>
<comment type="similarity">
    <text evidence="9">Belongs to the PpiD chaperone family.</text>
</comment>
<dbReference type="Gene3D" id="1.10.4030.10">
    <property type="entry name" value="Porin chaperone SurA, peptide-binding domain"/>
    <property type="match status" value="1"/>
</dbReference>
<dbReference type="SUPFAM" id="SSF54534">
    <property type="entry name" value="FKBP-like"/>
    <property type="match status" value="1"/>
</dbReference>
<dbReference type="SUPFAM" id="SSF109998">
    <property type="entry name" value="Triger factor/SurA peptide-binding domain-like"/>
    <property type="match status" value="1"/>
</dbReference>
<protein>
    <recommendedName>
        <fullName evidence="10">Periplasmic chaperone PpiD</fullName>
    </recommendedName>
    <alternativeName>
        <fullName evidence="11">Periplasmic folding chaperone</fullName>
    </alternativeName>
</protein>
<evidence type="ECO:0000313" key="15">
    <source>
        <dbReference type="Proteomes" id="UP000183898"/>
    </source>
</evidence>
<evidence type="ECO:0000256" key="10">
    <source>
        <dbReference type="ARBA" id="ARBA00040743"/>
    </source>
</evidence>
<evidence type="ECO:0000256" key="3">
    <source>
        <dbReference type="ARBA" id="ARBA00022519"/>
    </source>
</evidence>
<dbReference type="Pfam" id="PF13624">
    <property type="entry name" value="SurA_N_3"/>
    <property type="match status" value="1"/>
</dbReference>
<proteinExistence type="inferred from homology"/>
<keyword evidence="7" id="KW-0143">Chaperone</keyword>
<keyword evidence="4" id="KW-0812">Transmembrane</keyword>
<evidence type="ECO:0000256" key="2">
    <source>
        <dbReference type="ARBA" id="ARBA00022475"/>
    </source>
</evidence>
<feature type="domain" description="PpiC" evidence="13">
    <location>
        <begin position="263"/>
        <end position="366"/>
    </location>
</feature>
<sequence length="628" mass="70781">MFDFVNKKRRIVQIILGLATLPFVFWGVESYRNADGGDHVALAAGEKISRQEFEQALRNQQENMRATMGENFSPALLEKPEVRAAILEGLIQQRLLRQEAFRVGLGVADAQLVEMIQNIDLFQEDGNFSKQRYEEWLRSQGMNARAFEARLRQDLMRQQLVDPFSKNAFISHSVAERILRLGDEKREVSVVQIQPERFLANVKPGDDAIKAYYEAHKAEFQVPEQARVEYVVLSMDALAEKAQVTADEALAYYEEHKHEFGQPEERRASHILISAPASASASDRAAARAKAEELLAEVRKSPQRFAELAKQHSQDPGSAPTGGDLGFFARNMMTKSFEDVVFRMKPGEISDIVETEHGFHIILLAEARGGKQASFEEVKKQVEQEVRKQKAAKTFGEMADSFSNMVYEQSDSLKPVAESLGLTIQQSDWIRMNSDEPPYLNNERLLQAIFSEDAIKDKRNTEAIEVSPNTLVSARVLDYRPATTPSVDELRDKIAVLIAREEASKAAVNEGKEQLAQLQQGKTAAIKWTSSQLVSRRERQGFDNETVQAIFRAETNHLPAYSGMPNAQGGFTLIRVDRVIESRTPSADERKAFAGQLSQLFAQEEFSSYLDGIKKRYDVSVRSENLEK</sequence>
<evidence type="ECO:0000256" key="4">
    <source>
        <dbReference type="ARBA" id="ARBA00022692"/>
    </source>
</evidence>
<dbReference type="EMBL" id="FOCT01000008">
    <property type="protein sequence ID" value="SEN87423.1"/>
    <property type="molecule type" value="Genomic_DNA"/>
</dbReference>
<dbReference type="Pfam" id="PF00639">
    <property type="entry name" value="Rotamase"/>
    <property type="match status" value="1"/>
</dbReference>
<evidence type="ECO:0000256" key="5">
    <source>
        <dbReference type="ARBA" id="ARBA00022989"/>
    </source>
</evidence>
<keyword evidence="6" id="KW-0472">Membrane</keyword>
<reference evidence="14 15" key="1">
    <citation type="submission" date="2016-10" db="EMBL/GenBank/DDBJ databases">
        <authorList>
            <person name="de Groot N.N."/>
        </authorList>
    </citation>
    <scope>NUCLEOTIDE SEQUENCE [LARGE SCALE GENOMIC DNA]</scope>
    <source>
        <strain evidence="14 15">Nl18</strain>
    </source>
</reference>
<keyword evidence="12" id="KW-0697">Rotamase</keyword>
<evidence type="ECO:0000256" key="8">
    <source>
        <dbReference type="ARBA" id="ARBA00023235"/>
    </source>
</evidence>
<evidence type="ECO:0000259" key="13">
    <source>
        <dbReference type="PROSITE" id="PS50198"/>
    </source>
</evidence>
<evidence type="ECO:0000256" key="11">
    <source>
        <dbReference type="ARBA" id="ARBA00042775"/>
    </source>
</evidence>
<name>A0A1H8K366_9PROT</name>
<evidence type="ECO:0000256" key="7">
    <source>
        <dbReference type="ARBA" id="ARBA00023186"/>
    </source>
</evidence>
<keyword evidence="8 12" id="KW-0413">Isomerase</keyword>
<keyword evidence="2" id="KW-1003">Cell membrane</keyword>
<dbReference type="PROSITE" id="PS01096">
    <property type="entry name" value="PPIC_PPIASE_1"/>
    <property type="match status" value="1"/>
</dbReference>
<dbReference type="AlphaFoldDB" id="A0A1H8K366"/>
<dbReference type="InterPro" id="IPR046357">
    <property type="entry name" value="PPIase_dom_sf"/>
</dbReference>
<dbReference type="PROSITE" id="PS50198">
    <property type="entry name" value="PPIC_PPIASE_2"/>
    <property type="match status" value="1"/>
</dbReference>
<dbReference type="Proteomes" id="UP000183898">
    <property type="component" value="Unassembled WGS sequence"/>
</dbReference>
<dbReference type="RefSeq" id="WP_074746832.1">
    <property type="nucleotide sequence ID" value="NZ_FOCT01000008.1"/>
</dbReference>
<dbReference type="PANTHER" id="PTHR47529">
    <property type="entry name" value="PEPTIDYL-PROLYL CIS-TRANS ISOMERASE D"/>
    <property type="match status" value="1"/>
</dbReference>
<dbReference type="GO" id="GO:0003755">
    <property type="term" value="F:peptidyl-prolyl cis-trans isomerase activity"/>
    <property type="evidence" value="ECO:0007669"/>
    <property type="project" value="UniProtKB-KW"/>
</dbReference>
<gene>
    <name evidence="14" type="ORF">SAMN05216404_10811</name>
</gene>